<dbReference type="AlphaFoldDB" id="A0A2P4X817"/>
<evidence type="ECO:0000313" key="1">
    <source>
        <dbReference type="EMBL" id="POM61676.1"/>
    </source>
</evidence>
<protein>
    <submittedName>
        <fullName evidence="1">Uncharacterized protein</fullName>
    </submittedName>
</protein>
<proteinExistence type="predicted"/>
<accession>A0A2P4X817</accession>
<comment type="caution">
    <text evidence="1">The sequence shown here is derived from an EMBL/GenBank/DDBJ whole genome shotgun (WGS) entry which is preliminary data.</text>
</comment>
<reference evidence="1 2" key="1">
    <citation type="journal article" date="2017" name="Genome Biol. Evol.">
        <title>Phytophthora megakarya and P. palmivora, closely related causal agents of cacao black pod rot, underwent increases in genome sizes and gene numbers by different mechanisms.</title>
        <authorList>
            <person name="Ali S.S."/>
            <person name="Shao J."/>
            <person name="Lary D.J."/>
            <person name="Kronmiller B."/>
            <person name="Shen D."/>
            <person name="Strem M.D."/>
            <person name="Amoako-Attah I."/>
            <person name="Akrofi A.Y."/>
            <person name="Begoude B.A."/>
            <person name="Ten Hoopen G.M."/>
            <person name="Coulibaly K."/>
            <person name="Kebe B.I."/>
            <person name="Melnick R.L."/>
            <person name="Guiltinan M.J."/>
            <person name="Tyler B.M."/>
            <person name="Meinhardt L.W."/>
            <person name="Bailey B.A."/>
        </authorList>
    </citation>
    <scope>NUCLEOTIDE SEQUENCE [LARGE SCALE GENOMIC DNA]</scope>
    <source>
        <strain evidence="2">sbr112.9</strain>
    </source>
</reference>
<dbReference type="Proteomes" id="UP000237271">
    <property type="component" value="Unassembled WGS sequence"/>
</dbReference>
<gene>
    <name evidence="1" type="ORF">PHPALM_29279</name>
</gene>
<name>A0A2P4X817_9STRA</name>
<keyword evidence="2" id="KW-1185">Reference proteome</keyword>
<dbReference type="EMBL" id="NCKW01015848">
    <property type="protein sequence ID" value="POM61676.1"/>
    <property type="molecule type" value="Genomic_DNA"/>
</dbReference>
<sequence length="228" mass="25245">MESRHKSQRWKDKTSERLIGDEACGPGKVVILAVDCASGLSSEQMNVFENTIVQGAVGGIFALLADQKTNMAGFNATDISSKPRHSRETVSFPSFVLTSTKDVFWRKYVTELGLDEIAAYKFVVTHTQRSVALEALLSMGRPLWTSTFNGCTKKEDYCTYMAAESTIEFGSMQVAGRGELVGMQREESDVWCRFVAMSVGTTVAHERTTIIVFGITFHGDAFLLKTKR</sequence>
<organism evidence="1 2">
    <name type="scientific">Phytophthora palmivora</name>
    <dbReference type="NCBI Taxonomy" id="4796"/>
    <lineage>
        <taxon>Eukaryota</taxon>
        <taxon>Sar</taxon>
        <taxon>Stramenopiles</taxon>
        <taxon>Oomycota</taxon>
        <taxon>Peronosporomycetes</taxon>
        <taxon>Peronosporales</taxon>
        <taxon>Peronosporaceae</taxon>
        <taxon>Phytophthora</taxon>
    </lineage>
</organism>
<evidence type="ECO:0000313" key="2">
    <source>
        <dbReference type="Proteomes" id="UP000237271"/>
    </source>
</evidence>